<evidence type="ECO:0000313" key="3">
    <source>
        <dbReference type="Proteomes" id="UP000298030"/>
    </source>
</evidence>
<accession>A0A4Y7RMU7</accession>
<comment type="caution">
    <text evidence="2">The sequence shown here is derived from an EMBL/GenBank/DDBJ whole genome shotgun (WGS) entry which is preliminary data.</text>
</comment>
<dbReference type="OrthoDB" id="341511at2759"/>
<dbReference type="Proteomes" id="UP000298030">
    <property type="component" value="Unassembled WGS sequence"/>
</dbReference>
<gene>
    <name evidence="2" type="ORF">FA13DRAFT_1653252</name>
</gene>
<dbReference type="STRING" id="71717.A0A4Y7RMU7"/>
<evidence type="ECO:0000313" key="2">
    <source>
        <dbReference type="EMBL" id="TEB10193.1"/>
    </source>
</evidence>
<dbReference type="Gene3D" id="2.40.50.770">
    <property type="entry name" value="RecQ-mediated genome instability protein Rmi1, C-terminal domain"/>
    <property type="match status" value="1"/>
</dbReference>
<evidence type="ECO:0000259" key="1">
    <source>
        <dbReference type="Pfam" id="PF08585"/>
    </source>
</evidence>
<dbReference type="InterPro" id="IPR042470">
    <property type="entry name" value="RMI1_N_C_sf"/>
</dbReference>
<dbReference type="AlphaFoldDB" id="A0A4Y7RMU7"/>
<reference evidence="2 3" key="1">
    <citation type="journal article" date="2019" name="Nat. Ecol. Evol.">
        <title>Megaphylogeny resolves global patterns of mushroom evolution.</title>
        <authorList>
            <person name="Varga T."/>
            <person name="Krizsan K."/>
            <person name="Foldi C."/>
            <person name="Dima B."/>
            <person name="Sanchez-Garcia M."/>
            <person name="Sanchez-Ramirez S."/>
            <person name="Szollosi G.J."/>
            <person name="Szarkandi J.G."/>
            <person name="Papp V."/>
            <person name="Albert L."/>
            <person name="Andreopoulos W."/>
            <person name="Angelini C."/>
            <person name="Antonin V."/>
            <person name="Barry K.W."/>
            <person name="Bougher N.L."/>
            <person name="Buchanan P."/>
            <person name="Buyck B."/>
            <person name="Bense V."/>
            <person name="Catcheside P."/>
            <person name="Chovatia M."/>
            <person name="Cooper J."/>
            <person name="Damon W."/>
            <person name="Desjardin D."/>
            <person name="Finy P."/>
            <person name="Geml J."/>
            <person name="Haridas S."/>
            <person name="Hughes K."/>
            <person name="Justo A."/>
            <person name="Karasinski D."/>
            <person name="Kautmanova I."/>
            <person name="Kiss B."/>
            <person name="Kocsube S."/>
            <person name="Kotiranta H."/>
            <person name="LaButti K.M."/>
            <person name="Lechner B.E."/>
            <person name="Liimatainen K."/>
            <person name="Lipzen A."/>
            <person name="Lukacs Z."/>
            <person name="Mihaltcheva S."/>
            <person name="Morgado L.N."/>
            <person name="Niskanen T."/>
            <person name="Noordeloos M.E."/>
            <person name="Ohm R.A."/>
            <person name="Ortiz-Santana B."/>
            <person name="Ovrebo C."/>
            <person name="Racz N."/>
            <person name="Riley R."/>
            <person name="Savchenko A."/>
            <person name="Shiryaev A."/>
            <person name="Soop K."/>
            <person name="Spirin V."/>
            <person name="Szebenyi C."/>
            <person name="Tomsovsky M."/>
            <person name="Tulloss R.E."/>
            <person name="Uehling J."/>
            <person name="Grigoriev I.V."/>
            <person name="Vagvolgyi C."/>
            <person name="Papp T."/>
            <person name="Martin F.M."/>
            <person name="Miettinen O."/>
            <person name="Hibbett D.S."/>
            <person name="Nagy L.G."/>
        </authorList>
    </citation>
    <scope>NUCLEOTIDE SEQUENCE [LARGE SCALE GENOMIC DNA]</scope>
    <source>
        <strain evidence="2 3">FP101781</strain>
    </source>
</reference>
<feature type="domain" description="RecQ mediated genome instability protein 1 OB-fold" evidence="1">
    <location>
        <begin position="41"/>
        <end position="138"/>
    </location>
</feature>
<proteinExistence type="predicted"/>
<protein>
    <recommendedName>
        <fullName evidence="1">RecQ mediated genome instability protein 1 OB-fold domain-containing protein</fullName>
    </recommendedName>
</protein>
<sequence>MPYFDYDHVTHQLHESVQNTSLQKIAMAGTGLTPLTNSPTAHGTIEGPLVLELVHLTEIGVSALALEGIRQERAISSTSVAYRRGERLQEQEQILPEYPRERLKLVLTDGFNELEAIECGRLPDIVLGKTPMGTKVRLLIPLVSTWYI</sequence>
<dbReference type="EMBL" id="QPFP01000476">
    <property type="protein sequence ID" value="TEB10193.1"/>
    <property type="molecule type" value="Genomic_DNA"/>
</dbReference>
<organism evidence="2 3">
    <name type="scientific">Coprinellus micaceus</name>
    <name type="common">Glistening ink-cap mushroom</name>
    <name type="synonym">Coprinus micaceus</name>
    <dbReference type="NCBI Taxonomy" id="71717"/>
    <lineage>
        <taxon>Eukaryota</taxon>
        <taxon>Fungi</taxon>
        <taxon>Dikarya</taxon>
        <taxon>Basidiomycota</taxon>
        <taxon>Agaricomycotina</taxon>
        <taxon>Agaricomycetes</taxon>
        <taxon>Agaricomycetidae</taxon>
        <taxon>Agaricales</taxon>
        <taxon>Agaricineae</taxon>
        <taxon>Psathyrellaceae</taxon>
        <taxon>Coprinellus</taxon>
    </lineage>
</organism>
<name>A0A4Y7RMU7_COPMI</name>
<dbReference type="Pfam" id="PF08585">
    <property type="entry name" value="RMI1_N_C"/>
    <property type="match status" value="1"/>
</dbReference>
<keyword evidence="3" id="KW-1185">Reference proteome</keyword>
<dbReference type="InterPro" id="IPR013894">
    <property type="entry name" value="RMI1_OB"/>
</dbReference>